<keyword evidence="5" id="KW-0653">Protein transport</keyword>
<reference evidence="10" key="1">
    <citation type="submission" date="2022-06" db="EMBL/GenBank/DDBJ databases">
        <authorList>
            <consortium name="SYNGENTA / RWTH Aachen University"/>
        </authorList>
    </citation>
    <scope>NUCLEOTIDE SEQUENCE</scope>
</reference>
<evidence type="ECO:0000313" key="10">
    <source>
        <dbReference type="EMBL" id="CAH7668150.1"/>
    </source>
</evidence>
<dbReference type="Pfam" id="PF04124">
    <property type="entry name" value="Dor1"/>
    <property type="match status" value="2"/>
</dbReference>
<keyword evidence="6" id="KW-0333">Golgi apparatus</keyword>
<comment type="subcellular location">
    <subcellularLocation>
        <location evidence="1">Golgi apparatus membrane</location>
        <topology evidence="1">Peripheral membrane protein</topology>
    </subcellularLocation>
</comment>
<evidence type="ECO:0000256" key="9">
    <source>
        <dbReference type="SAM" id="MobiDB-lite"/>
    </source>
</evidence>
<sequence length="720" mass="80601">MAIDNTTTTVSDSLEELLLQSASSLRLSNLTPETISSTQSIDYLSHLSSLPLSSLIVEPDRLNSHAKDLETDLSLLCFREFKTFLLAHDSSISIRDAFRNLNQLLECFLDDTSHLDSLTSNFGEAVETILTDRNQLRVVLDHVGLLEDLIELPQLVSTSISARLWNEAIELALKVRGLDTRISRNSNSSNQSGYQQNTLCTTPSFQPTARILSRIRIEIDQSLESLRDSCLIGLRDSGLKLPLAVRAIGVLRKMSSLFSSLDRSGFLRDALSESELRMAFLCSRWHALKGSLNQLQLSFGLSSTSSTIKTSAATSTSTSSSSVNRFESFSESAQQLSGERLKFLRRWIEVWREFVGDSVSMYLEIFLGQILSPSPSELIQKQQLLEEDIRSYPAQFLDDPQLPFIIFINQTLNLLISNIEHHLKSIVSVSSLASLMTQLTYCGTAFGRWGIDFTTRIGPMIVGRVEEVVKLRMRIGLDQLSSDLRPILSISPNPSSTLNRSGFQIRRRSLHPPPSTQTELENTLIGPDSIKQVLRLDPKDLKETVDKNGSSNDHLIKLLSAWLSLFPPIARFVNSQLVALNELRLLPSRTSFPPLSIYQAEILRLASEEIRRTLLSIPQVSSPTDSRGQQKKEEGNVDSEEMSKDDSEAENVDGLESMTQNQRARSIGRRALLVWTRNVIPALESSLRIGVYGELEIEDRHEALDRVIEDCEGLIRSLAW</sequence>
<feature type="region of interest" description="Disordered" evidence="9">
    <location>
        <begin position="616"/>
        <end position="661"/>
    </location>
</feature>
<feature type="compositionally biased region" description="Basic and acidic residues" evidence="9">
    <location>
        <begin position="628"/>
        <end position="646"/>
    </location>
</feature>
<dbReference type="EMBL" id="CALTRL010000447">
    <property type="protein sequence ID" value="CAH7668150.1"/>
    <property type="molecule type" value="Genomic_DNA"/>
</dbReference>
<dbReference type="PANTHER" id="PTHR21311:SF0">
    <property type="entry name" value="CONSERVED OLIGOMERIC GOLGI COMPLEX SUBUNIT 8"/>
    <property type="match status" value="1"/>
</dbReference>
<name>A0AAV0AIB1_PHAPC</name>
<dbReference type="Proteomes" id="UP001153365">
    <property type="component" value="Unassembled WGS sequence"/>
</dbReference>
<dbReference type="PANTHER" id="PTHR21311">
    <property type="entry name" value="CONSERVED OLIGOMERIC GOLGI COMPLEX COMPONENT 8"/>
    <property type="match status" value="1"/>
</dbReference>
<dbReference type="GO" id="GO:0015031">
    <property type="term" value="P:protein transport"/>
    <property type="evidence" value="ECO:0007669"/>
    <property type="project" value="UniProtKB-KW"/>
</dbReference>
<organism evidence="10 11">
    <name type="scientific">Phakopsora pachyrhizi</name>
    <name type="common">Asian soybean rust disease fungus</name>
    <dbReference type="NCBI Taxonomy" id="170000"/>
    <lineage>
        <taxon>Eukaryota</taxon>
        <taxon>Fungi</taxon>
        <taxon>Dikarya</taxon>
        <taxon>Basidiomycota</taxon>
        <taxon>Pucciniomycotina</taxon>
        <taxon>Pucciniomycetes</taxon>
        <taxon>Pucciniales</taxon>
        <taxon>Phakopsoraceae</taxon>
        <taxon>Phakopsora</taxon>
    </lineage>
</organism>
<comment type="caution">
    <text evidence="10">The sequence shown here is derived from an EMBL/GenBank/DDBJ whole genome shotgun (WGS) entry which is preliminary data.</text>
</comment>
<keyword evidence="7" id="KW-0472">Membrane</keyword>
<keyword evidence="4" id="KW-0813">Transport</keyword>
<accession>A0AAV0AIB1</accession>
<dbReference type="InterPro" id="IPR007255">
    <property type="entry name" value="COG8"/>
</dbReference>
<evidence type="ECO:0000256" key="5">
    <source>
        <dbReference type="ARBA" id="ARBA00022927"/>
    </source>
</evidence>
<evidence type="ECO:0000256" key="7">
    <source>
        <dbReference type="ARBA" id="ARBA00023136"/>
    </source>
</evidence>
<evidence type="ECO:0000313" key="11">
    <source>
        <dbReference type="Proteomes" id="UP001153365"/>
    </source>
</evidence>
<dbReference type="AlphaFoldDB" id="A0AAV0AIB1"/>
<keyword evidence="11" id="KW-1185">Reference proteome</keyword>
<evidence type="ECO:0000256" key="3">
    <source>
        <dbReference type="ARBA" id="ARBA00020983"/>
    </source>
</evidence>
<feature type="compositionally biased region" description="Polar residues" evidence="9">
    <location>
        <begin position="616"/>
        <end position="627"/>
    </location>
</feature>
<proteinExistence type="inferred from homology"/>
<evidence type="ECO:0000256" key="8">
    <source>
        <dbReference type="ARBA" id="ARBA00031347"/>
    </source>
</evidence>
<evidence type="ECO:0000256" key="2">
    <source>
        <dbReference type="ARBA" id="ARBA00006419"/>
    </source>
</evidence>
<dbReference type="GO" id="GO:0006891">
    <property type="term" value="P:intra-Golgi vesicle-mediated transport"/>
    <property type="evidence" value="ECO:0007669"/>
    <property type="project" value="TreeGrafter"/>
</dbReference>
<dbReference type="GO" id="GO:0000139">
    <property type="term" value="C:Golgi membrane"/>
    <property type="evidence" value="ECO:0007669"/>
    <property type="project" value="UniProtKB-SubCell"/>
</dbReference>
<gene>
    <name evidence="10" type="ORF">PPACK8108_LOCUS2618</name>
</gene>
<comment type="similarity">
    <text evidence="2">Belongs to the COG8 family.</text>
</comment>
<dbReference type="GO" id="GO:0017119">
    <property type="term" value="C:Golgi transport complex"/>
    <property type="evidence" value="ECO:0007669"/>
    <property type="project" value="InterPro"/>
</dbReference>
<evidence type="ECO:0000256" key="1">
    <source>
        <dbReference type="ARBA" id="ARBA00004395"/>
    </source>
</evidence>
<evidence type="ECO:0000256" key="6">
    <source>
        <dbReference type="ARBA" id="ARBA00023034"/>
    </source>
</evidence>
<evidence type="ECO:0000256" key="4">
    <source>
        <dbReference type="ARBA" id="ARBA00022448"/>
    </source>
</evidence>
<protein>
    <recommendedName>
        <fullName evidence="3">Conserved oligomeric Golgi complex subunit 8</fullName>
    </recommendedName>
    <alternativeName>
        <fullName evidence="8">Component of oligomeric Golgi complex 8</fullName>
    </alternativeName>
</protein>